<protein>
    <submittedName>
        <fullName evidence="1">Uncharacterized protein</fullName>
    </submittedName>
</protein>
<evidence type="ECO:0000313" key="1">
    <source>
        <dbReference type="EMBL" id="AXC72995.1"/>
    </source>
</evidence>
<dbReference type="RefSeq" id="WP_154714662.1">
    <property type="nucleotide sequence ID" value="NZ_CP029989.1"/>
</dbReference>
<reference evidence="1 2" key="1">
    <citation type="submission" date="2018-06" db="EMBL/GenBank/DDBJ databases">
        <title>Salmonella Enterica genomes from various sources.</title>
        <authorList>
            <person name="Nash J.H.E."/>
            <person name="Robertson J."/>
            <person name="Bessonov K."/>
        </authorList>
    </citation>
    <scope>NUCLEOTIDE SEQUENCE [LARGE SCALE GENOMIC DNA]</scope>
    <source>
        <strain evidence="1 2">SA20121591</strain>
    </source>
</reference>
<name>A0A7U5YHF3_SALDZ</name>
<proteinExistence type="predicted"/>
<sequence>MATTAKEIGHTWQKITDGTQTALIQITGSADVCDSAEQPGEDHPAHSFSNMLFNVSPPTVLWMRSSWFNGTIRIVVSWQEK</sequence>
<organism evidence="1 2">
    <name type="scientific">Salmonella enterica subsp. diarizonae serovar 48:i:z</name>
    <dbReference type="NCBI Taxonomy" id="1192842"/>
    <lineage>
        <taxon>Bacteria</taxon>
        <taxon>Pseudomonadati</taxon>
        <taxon>Pseudomonadota</taxon>
        <taxon>Gammaproteobacteria</taxon>
        <taxon>Enterobacterales</taxon>
        <taxon>Enterobacteriaceae</taxon>
        <taxon>Salmonella</taxon>
    </lineage>
</organism>
<gene>
    <name evidence="1" type="ORF">DOE59_16340</name>
</gene>
<dbReference type="AlphaFoldDB" id="A0A7U5YHF3"/>
<evidence type="ECO:0000313" key="2">
    <source>
        <dbReference type="Proteomes" id="UP000252003"/>
    </source>
</evidence>
<dbReference type="Proteomes" id="UP000252003">
    <property type="component" value="Chromosome"/>
</dbReference>
<accession>A0A7U5YHF3</accession>
<dbReference type="EMBL" id="CP029989">
    <property type="protein sequence ID" value="AXC72995.1"/>
    <property type="molecule type" value="Genomic_DNA"/>
</dbReference>